<feature type="domain" description="Fungal-type protein kinase" evidence="2">
    <location>
        <begin position="305"/>
        <end position="644"/>
    </location>
</feature>
<sequence>MSTPTNSSYSPGGSATSLTNYSSYESDMSTPHRRRVTGQKDQTARNIYDKIKEDVDGNHTIVPLFDFISIALGLDLNRAKAIAGKPWTLSVTHLDKYRQAAREPSMYEPFRQMAISLLADVKNAFEGKSNELWPETDDMYFWHARGEGILRTAHTKRKPDMIVLRQKPLPGIEPVWCAGRQIFEFKRKSRRENAAEARTSQYSPIATSSTHKSSDTAPRQLLYATSSLSSSASTQMYTSSSAIANTDPAIPTTVDFEESTTWKNPASSRAADLKRKNRQNHDIPQPKRSRTTSRAAGSSEQIHIITDDTAQLAGYALESLDASTRHFVCGIFIDRFKVSLWYYDRACIIRSEFFDFELEPGKLAAVLYAIFTCDDKHAGFDPYMSFPPSLPRIPQHQQDIIGGEISLPLPNGHAGPRFRIKNVLFAYRGLIGRGTMVYQVTPVVDGVDTEDQALKISWPSRNRCLEADTIKILREKIPQWKDHLPDVSSSVTLTAEELELPRVQLLKQCSIEKFEDRYLHMMVMTLYNNLWEVGSIEKFQIVFVDCVECHYHAYMAGRILHRDVSENNLMFKDAQDGTVKGVVNDWDMAGHVGSDDEVPLSTSKHRTGTIPFMARDLLVDENETPPPHLYRHDLESFFYILVWAAFHYDFTNKERDVAIHPKIRPWDAPELSYARTAKVALFAAVKEKIALFSNIPARSNPLLPWISSLWTVFHDGTTCENSKSHLPGWDTKTLGGVVTFSTVMKALGRQPRVNGGSTAIDRF</sequence>
<evidence type="ECO:0000313" key="3">
    <source>
        <dbReference type="EMBL" id="KAG5638901.1"/>
    </source>
</evidence>
<dbReference type="OrthoDB" id="5569250at2759"/>
<dbReference type="Proteomes" id="UP000717328">
    <property type="component" value="Unassembled WGS sequence"/>
</dbReference>
<protein>
    <recommendedName>
        <fullName evidence="2">Fungal-type protein kinase domain-containing protein</fullName>
    </recommendedName>
</protein>
<dbReference type="PANTHER" id="PTHR38248">
    <property type="entry name" value="FUNK1 6"/>
    <property type="match status" value="1"/>
</dbReference>
<gene>
    <name evidence="3" type="ORF">H0H81_008961</name>
</gene>
<dbReference type="InterPro" id="IPR011009">
    <property type="entry name" value="Kinase-like_dom_sf"/>
</dbReference>
<reference evidence="3" key="1">
    <citation type="submission" date="2021-02" db="EMBL/GenBank/DDBJ databases">
        <authorList>
            <person name="Nieuwenhuis M."/>
            <person name="Van De Peppel L.J.J."/>
        </authorList>
    </citation>
    <scope>NUCLEOTIDE SEQUENCE</scope>
    <source>
        <strain evidence="3">D49</strain>
    </source>
</reference>
<dbReference type="Gene3D" id="1.10.510.10">
    <property type="entry name" value="Transferase(Phosphotransferase) domain 1"/>
    <property type="match status" value="1"/>
</dbReference>
<feature type="region of interest" description="Disordered" evidence="1">
    <location>
        <begin position="254"/>
        <end position="299"/>
    </location>
</feature>
<organism evidence="3 4">
    <name type="scientific">Sphagnurus paluster</name>
    <dbReference type="NCBI Taxonomy" id="117069"/>
    <lineage>
        <taxon>Eukaryota</taxon>
        <taxon>Fungi</taxon>
        <taxon>Dikarya</taxon>
        <taxon>Basidiomycota</taxon>
        <taxon>Agaricomycotina</taxon>
        <taxon>Agaricomycetes</taxon>
        <taxon>Agaricomycetidae</taxon>
        <taxon>Agaricales</taxon>
        <taxon>Tricholomatineae</taxon>
        <taxon>Lyophyllaceae</taxon>
        <taxon>Sphagnurus</taxon>
    </lineage>
</organism>
<name>A0A9P7FXC2_9AGAR</name>
<keyword evidence="4" id="KW-1185">Reference proteome</keyword>
<feature type="compositionally biased region" description="Polar residues" evidence="1">
    <location>
        <begin position="198"/>
        <end position="217"/>
    </location>
</feature>
<dbReference type="Pfam" id="PF17667">
    <property type="entry name" value="Pkinase_fungal"/>
    <property type="match status" value="1"/>
</dbReference>
<reference evidence="3" key="2">
    <citation type="submission" date="2021-10" db="EMBL/GenBank/DDBJ databases">
        <title>Phylogenomics reveals ancestral predisposition of the termite-cultivated fungus Termitomyces towards a domesticated lifestyle.</title>
        <authorList>
            <person name="Auxier B."/>
            <person name="Grum-Grzhimaylo A."/>
            <person name="Cardenas M.E."/>
            <person name="Lodge J.D."/>
            <person name="Laessoe T."/>
            <person name="Pedersen O."/>
            <person name="Smith M.E."/>
            <person name="Kuyper T.W."/>
            <person name="Franco-Molano E.A."/>
            <person name="Baroni T.J."/>
            <person name="Aanen D.K."/>
        </authorList>
    </citation>
    <scope>NUCLEOTIDE SEQUENCE</scope>
    <source>
        <strain evidence="3">D49</strain>
    </source>
</reference>
<evidence type="ECO:0000256" key="1">
    <source>
        <dbReference type="SAM" id="MobiDB-lite"/>
    </source>
</evidence>
<feature type="region of interest" description="Disordered" evidence="1">
    <location>
        <begin position="1"/>
        <end position="42"/>
    </location>
</feature>
<dbReference type="SUPFAM" id="SSF56112">
    <property type="entry name" value="Protein kinase-like (PK-like)"/>
    <property type="match status" value="1"/>
</dbReference>
<dbReference type="EMBL" id="JABCKI010005739">
    <property type="protein sequence ID" value="KAG5638901.1"/>
    <property type="molecule type" value="Genomic_DNA"/>
</dbReference>
<feature type="compositionally biased region" description="Polar residues" evidence="1">
    <location>
        <begin position="1"/>
        <end position="29"/>
    </location>
</feature>
<proteinExistence type="predicted"/>
<accession>A0A9P7FXC2</accession>
<dbReference type="PANTHER" id="PTHR38248:SF2">
    <property type="entry name" value="FUNK1 11"/>
    <property type="match status" value="1"/>
</dbReference>
<evidence type="ECO:0000313" key="4">
    <source>
        <dbReference type="Proteomes" id="UP000717328"/>
    </source>
</evidence>
<feature type="region of interest" description="Disordered" evidence="1">
    <location>
        <begin position="194"/>
        <end position="218"/>
    </location>
</feature>
<feature type="compositionally biased region" description="Basic and acidic residues" evidence="1">
    <location>
        <begin position="271"/>
        <end position="285"/>
    </location>
</feature>
<dbReference type="AlphaFoldDB" id="A0A9P7FXC2"/>
<dbReference type="InterPro" id="IPR040976">
    <property type="entry name" value="Pkinase_fungal"/>
</dbReference>
<comment type="caution">
    <text evidence="3">The sequence shown here is derived from an EMBL/GenBank/DDBJ whole genome shotgun (WGS) entry which is preliminary data.</text>
</comment>
<evidence type="ECO:0000259" key="2">
    <source>
        <dbReference type="Pfam" id="PF17667"/>
    </source>
</evidence>